<dbReference type="EC" id="2.7.6.2" evidence="5"/>
<dbReference type="EMBL" id="BLRV01000046">
    <property type="protein sequence ID" value="GFP21418.1"/>
    <property type="molecule type" value="Genomic_DNA"/>
</dbReference>
<dbReference type="SUPFAM" id="SSF63862">
    <property type="entry name" value="Thiamin pyrophosphokinase, substrate-binding domain"/>
    <property type="match status" value="1"/>
</dbReference>
<dbReference type="InterPro" id="IPR007371">
    <property type="entry name" value="TPK_catalytic"/>
</dbReference>
<dbReference type="Gene3D" id="3.40.50.10240">
    <property type="entry name" value="Thiamin pyrophosphokinase, catalytic domain"/>
    <property type="match status" value="1"/>
</dbReference>
<accession>A0A6V8P7F9</accession>
<reference evidence="9 10" key="1">
    <citation type="journal article" date="2020" name="Front. Microbiol.">
        <title>Single-cell genomics of novel Actinobacteria with the Wood-Ljungdahl pathway discovered in a serpentinizing system.</title>
        <authorList>
            <person name="Merino N."/>
            <person name="Kawai M."/>
            <person name="Boyd E.S."/>
            <person name="Colman D.R."/>
            <person name="McGlynn S.E."/>
            <person name="Nealson K.H."/>
            <person name="Kurokawa K."/>
            <person name="Hongoh Y."/>
        </authorList>
    </citation>
    <scope>NUCLEOTIDE SEQUENCE [LARGE SCALE GENOMIC DNA]</scope>
    <source>
        <strain evidence="7 9">S06</strain>
        <strain evidence="8 10">S33</strain>
    </source>
</reference>
<keyword evidence="3 8" id="KW-0418">Kinase</keyword>
<dbReference type="GO" id="GO:0016301">
    <property type="term" value="F:kinase activity"/>
    <property type="evidence" value="ECO:0007669"/>
    <property type="project" value="UniProtKB-KW"/>
</dbReference>
<evidence type="ECO:0000313" key="8">
    <source>
        <dbReference type="EMBL" id="GFP27930.1"/>
    </source>
</evidence>
<proteinExistence type="predicted"/>
<keyword evidence="10" id="KW-1185">Reference proteome</keyword>
<sequence>MRAIVVAKGHVQKGLSKLISFGPQDEIICVDGGAHNALELGLRPSVVIGDMDSLDERLLKELREEGCIFITHEREKDKVDTQLAVEYAVERGADEIIMVGVLGSRLDHTLANLYLLASPVLKGVKVRMIDEVQEIYLIKDFGIIEGRAGDTVSLISLTPVTKGIYTKNLKYALTDGELTLDFPRGISNVLTASPGEVRIGEGLLLVVRLLGPIT</sequence>
<dbReference type="Pfam" id="PF04265">
    <property type="entry name" value="TPK_B1_binding"/>
    <property type="match status" value="1"/>
</dbReference>
<dbReference type="Proteomes" id="UP000580051">
    <property type="component" value="Unassembled WGS sequence"/>
</dbReference>
<dbReference type="SUPFAM" id="SSF63999">
    <property type="entry name" value="Thiamin pyrophosphokinase, catalytic domain"/>
    <property type="match status" value="1"/>
</dbReference>
<dbReference type="GO" id="GO:0004788">
    <property type="term" value="F:thiamine diphosphokinase activity"/>
    <property type="evidence" value="ECO:0007669"/>
    <property type="project" value="UniProtKB-UniRule"/>
</dbReference>
<feature type="domain" description="Thiamin pyrophosphokinase thiamin-binding" evidence="6">
    <location>
        <begin position="142"/>
        <end position="205"/>
    </location>
</feature>
<evidence type="ECO:0000313" key="9">
    <source>
        <dbReference type="Proteomes" id="UP000580051"/>
    </source>
</evidence>
<evidence type="ECO:0000256" key="1">
    <source>
        <dbReference type="ARBA" id="ARBA00022679"/>
    </source>
</evidence>
<dbReference type="InterPro" id="IPR007373">
    <property type="entry name" value="Thiamin_PyroPKinase_B1-bd"/>
</dbReference>
<evidence type="ECO:0000256" key="2">
    <source>
        <dbReference type="ARBA" id="ARBA00022741"/>
    </source>
</evidence>
<dbReference type="InterPro" id="IPR036759">
    <property type="entry name" value="TPK_catalytic_sf"/>
</dbReference>
<dbReference type="NCBIfam" id="TIGR01378">
    <property type="entry name" value="thi_PPkinase"/>
    <property type="match status" value="1"/>
</dbReference>
<evidence type="ECO:0000256" key="4">
    <source>
        <dbReference type="ARBA" id="ARBA00022840"/>
    </source>
</evidence>
<dbReference type="GO" id="GO:0030975">
    <property type="term" value="F:thiamine binding"/>
    <property type="evidence" value="ECO:0007669"/>
    <property type="project" value="InterPro"/>
</dbReference>
<dbReference type="InterPro" id="IPR006282">
    <property type="entry name" value="Thi_PPkinase"/>
</dbReference>
<dbReference type="AlphaFoldDB" id="A0A6V8P7F9"/>
<organism evidence="8 10">
    <name type="scientific">Candidatus Hakubella thermalkaliphila</name>
    <dbReference type="NCBI Taxonomy" id="2754717"/>
    <lineage>
        <taxon>Bacteria</taxon>
        <taxon>Bacillati</taxon>
        <taxon>Actinomycetota</taxon>
        <taxon>Actinomycetota incertae sedis</taxon>
        <taxon>Candidatus Hakubellales</taxon>
        <taxon>Candidatus Hakubellaceae</taxon>
        <taxon>Candidatus Hakubella</taxon>
    </lineage>
</organism>
<dbReference type="Pfam" id="PF04263">
    <property type="entry name" value="TPK_catalytic"/>
    <property type="match status" value="1"/>
</dbReference>
<evidence type="ECO:0000259" key="6">
    <source>
        <dbReference type="SMART" id="SM00983"/>
    </source>
</evidence>
<dbReference type="EMBL" id="BLRY01000085">
    <property type="protein sequence ID" value="GFP27930.1"/>
    <property type="molecule type" value="Genomic_DNA"/>
</dbReference>
<dbReference type="InterPro" id="IPR053149">
    <property type="entry name" value="TPK"/>
</dbReference>
<keyword evidence="1" id="KW-0808">Transferase</keyword>
<dbReference type="Proteomes" id="UP000591948">
    <property type="component" value="Unassembled WGS sequence"/>
</dbReference>
<dbReference type="PANTHER" id="PTHR41299:SF1">
    <property type="entry name" value="THIAMINE PYROPHOSPHOKINASE"/>
    <property type="match status" value="1"/>
</dbReference>
<dbReference type="RefSeq" id="WP_176233545.1">
    <property type="nucleotide sequence ID" value="NZ_BLRY01000085.1"/>
</dbReference>
<keyword evidence="2" id="KW-0547">Nucleotide-binding</keyword>
<dbReference type="GO" id="GO:0005524">
    <property type="term" value="F:ATP binding"/>
    <property type="evidence" value="ECO:0007669"/>
    <property type="project" value="UniProtKB-KW"/>
</dbReference>
<dbReference type="GO" id="GO:0009229">
    <property type="term" value="P:thiamine diphosphate biosynthetic process"/>
    <property type="evidence" value="ECO:0007669"/>
    <property type="project" value="InterPro"/>
</dbReference>
<protein>
    <recommendedName>
        <fullName evidence="5">Thiamine diphosphokinase</fullName>
        <ecNumber evidence="5">2.7.6.2</ecNumber>
    </recommendedName>
</protein>
<evidence type="ECO:0000313" key="10">
    <source>
        <dbReference type="Proteomes" id="UP000591948"/>
    </source>
</evidence>
<evidence type="ECO:0000313" key="7">
    <source>
        <dbReference type="EMBL" id="GFP21418.1"/>
    </source>
</evidence>
<gene>
    <name evidence="7" type="ORF">HKBW3S06_00645</name>
    <name evidence="8" type="ORF">HKBW3S33_01341</name>
</gene>
<comment type="caution">
    <text evidence="8">The sequence shown here is derived from an EMBL/GenBank/DDBJ whole genome shotgun (WGS) entry which is preliminary data.</text>
</comment>
<dbReference type="CDD" id="cd07995">
    <property type="entry name" value="TPK"/>
    <property type="match status" value="1"/>
</dbReference>
<keyword evidence="4" id="KW-0067">ATP-binding</keyword>
<dbReference type="GO" id="GO:0006772">
    <property type="term" value="P:thiamine metabolic process"/>
    <property type="evidence" value="ECO:0007669"/>
    <property type="project" value="UniProtKB-UniRule"/>
</dbReference>
<evidence type="ECO:0000256" key="5">
    <source>
        <dbReference type="NCBIfam" id="TIGR01378"/>
    </source>
</evidence>
<dbReference type="PANTHER" id="PTHR41299">
    <property type="entry name" value="THIAMINE PYROPHOSPHOKINASE"/>
    <property type="match status" value="1"/>
</dbReference>
<name>A0A6V8P7F9_9ACTN</name>
<evidence type="ECO:0000256" key="3">
    <source>
        <dbReference type="ARBA" id="ARBA00022777"/>
    </source>
</evidence>
<dbReference type="InterPro" id="IPR036371">
    <property type="entry name" value="TPK_B1-bd_sf"/>
</dbReference>
<dbReference type="SMART" id="SM00983">
    <property type="entry name" value="TPK_B1_binding"/>
    <property type="match status" value="1"/>
</dbReference>